<evidence type="ECO:0000259" key="5">
    <source>
        <dbReference type="PROSITE" id="PS51063"/>
    </source>
</evidence>
<dbReference type="RefSeq" id="WP_155455108.1">
    <property type="nucleotide sequence ID" value="NZ_WNKX01000012.1"/>
</dbReference>
<dbReference type="InterPro" id="IPR014710">
    <property type="entry name" value="RmlC-like_jellyroll"/>
</dbReference>
<keyword evidence="3" id="KW-0804">Transcription</keyword>
<dbReference type="GO" id="GO:0003700">
    <property type="term" value="F:DNA-binding transcription factor activity"/>
    <property type="evidence" value="ECO:0007669"/>
    <property type="project" value="TreeGrafter"/>
</dbReference>
<dbReference type="SMART" id="SM00419">
    <property type="entry name" value="HTH_CRP"/>
    <property type="match status" value="1"/>
</dbReference>
<dbReference type="PROSITE" id="PS51063">
    <property type="entry name" value="HTH_CRP_2"/>
    <property type="match status" value="1"/>
</dbReference>
<dbReference type="InterPro" id="IPR018488">
    <property type="entry name" value="cNMP-bd_CS"/>
</dbReference>
<dbReference type="InterPro" id="IPR050397">
    <property type="entry name" value="Env_Response_Regulators"/>
</dbReference>
<dbReference type="AlphaFoldDB" id="A0A6L6QID1"/>
<dbReference type="GO" id="GO:0005829">
    <property type="term" value="C:cytosol"/>
    <property type="evidence" value="ECO:0007669"/>
    <property type="project" value="TreeGrafter"/>
</dbReference>
<keyword evidence="1" id="KW-0805">Transcription regulation</keyword>
<evidence type="ECO:0000256" key="3">
    <source>
        <dbReference type="ARBA" id="ARBA00023163"/>
    </source>
</evidence>
<dbReference type="PROSITE" id="PS50042">
    <property type="entry name" value="CNMP_BINDING_3"/>
    <property type="match status" value="1"/>
</dbReference>
<dbReference type="EMBL" id="WNKX01000012">
    <property type="protein sequence ID" value="MTW12162.1"/>
    <property type="molecule type" value="Genomic_DNA"/>
</dbReference>
<gene>
    <name evidence="6" type="ORF">GM658_16275</name>
</gene>
<keyword evidence="2" id="KW-0238">DNA-binding</keyword>
<dbReference type="InterPro" id="IPR036390">
    <property type="entry name" value="WH_DNA-bd_sf"/>
</dbReference>
<name>A0A6L6QID1_9BURK</name>
<organism evidence="6 7">
    <name type="scientific">Massilia eburnea</name>
    <dbReference type="NCBI Taxonomy" id="1776165"/>
    <lineage>
        <taxon>Bacteria</taxon>
        <taxon>Pseudomonadati</taxon>
        <taxon>Pseudomonadota</taxon>
        <taxon>Betaproteobacteria</taxon>
        <taxon>Burkholderiales</taxon>
        <taxon>Oxalobacteraceae</taxon>
        <taxon>Telluria group</taxon>
        <taxon>Massilia</taxon>
    </lineage>
</organism>
<dbReference type="SMART" id="SM00100">
    <property type="entry name" value="cNMP"/>
    <property type="match status" value="1"/>
</dbReference>
<evidence type="ECO:0000313" key="6">
    <source>
        <dbReference type="EMBL" id="MTW12162.1"/>
    </source>
</evidence>
<dbReference type="Pfam" id="PF00027">
    <property type="entry name" value="cNMP_binding"/>
    <property type="match status" value="1"/>
</dbReference>
<dbReference type="InterPro" id="IPR018490">
    <property type="entry name" value="cNMP-bd_dom_sf"/>
</dbReference>
<feature type="domain" description="Cyclic nucleotide-binding" evidence="4">
    <location>
        <begin position="9"/>
        <end position="116"/>
    </location>
</feature>
<evidence type="ECO:0000313" key="7">
    <source>
        <dbReference type="Proteomes" id="UP000472320"/>
    </source>
</evidence>
<dbReference type="Pfam" id="PF13545">
    <property type="entry name" value="HTH_Crp_2"/>
    <property type="match status" value="1"/>
</dbReference>
<comment type="caution">
    <text evidence="6">The sequence shown here is derived from an EMBL/GenBank/DDBJ whole genome shotgun (WGS) entry which is preliminary data.</text>
</comment>
<dbReference type="PROSITE" id="PS00889">
    <property type="entry name" value="CNMP_BINDING_2"/>
    <property type="match status" value="1"/>
</dbReference>
<accession>A0A6L6QID1</accession>
<sequence>MQKFFDNPWFATLAPALAGAMLDAARPLRLAQGEILYLQGEPTARVRDGIWGVACGAIRLSVMHENGNEAILTIVEPGNWFGETALLEDLPRAATATAQEDTELLAVSAERFEMLMRDASFAYAIARLEAQRLRAALGLVADMALHGTRARVARRLLMLARGDLTNASNARSTIVASQDHIAMMLGVGRTTLNTELRALARAGVIALRYGQIEVLDLELLRAAAAA</sequence>
<dbReference type="InterPro" id="IPR012318">
    <property type="entry name" value="HTH_CRP"/>
</dbReference>
<dbReference type="InterPro" id="IPR036388">
    <property type="entry name" value="WH-like_DNA-bd_sf"/>
</dbReference>
<dbReference type="Proteomes" id="UP000472320">
    <property type="component" value="Unassembled WGS sequence"/>
</dbReference>
<dbReference type="Gene3D" id="1.10.10.10">
    <property type="entry name" value="Winged helix-like DNA-binding domain superfamily/Winged helix DNA-binding domain"/>
    <property type="match status" value="1"/>
</dbReference>
<evidence type="ECO:0000256" key="1">
    <source>
        <dbReference type="ARBA" id="ARBA00023015"/>
    </source>
</evidence>
<dbReference type="GO" id="GO:0003677">
    <property type="term" value="F:DNA binding"/>
    <property type="evidence" value="ECO:0007669"/>
    <property type="project" value="UniProtKB-KW"/>
</dbReference>
<reference evidence="6 7" key="1">
    <citation type="submission" date="2019-11" db="EMBL/GenBank/DDBJ databases">
        <title>Type strains purchased from KCTC, JCM and DSMZ.</title>
        <authorList>
            <person name="Lu H."/>
        </authorList>
    </citation>
    <scope>NUCLEOTIDE SEQUENCE [LARGE SCALE GENOMIC DNA]</scope>
    <source>
        <strain evidence="6 7">JCM 31587</strain>
    </source>
</reference>
<dbReference type="CDD" id="cd00038">
    <property type="entry name" value="CAP_ED"/>
    <property type="match status" value="1"/>
</dbReference>
<dbReference type="SUPFAM" id="SSF46785">
    <property type="entry name" value="Winged helix' DNA-binding domain"/>
    <property type="match status" value="1"/>
</dbReference>
<dbReference type="Gene3D" id="2.60.120.10">
    <property type="entry name" value="Jelly Rolls"/>
    <property type="match status" value="1"/>
</dbReference>
<evidence type="ECO:0000256" key="2">
    <source>
        <dbReference type="ARBA" id="ARBA00023125"/>
    </source>
</evidence>
<protein>
    <submittedName>
        <fullName evidence="6">Cyclic nucleotide-binding domain-containing protein</fullName>
    </submittedName>
</protein>
<dbReference type="InterPro" id="IPR000595">
    <property type="entry name" value="cNMP-bd_dom"/>
</dbReference>
<proteinExistence type="predicted"/>
<dbReference type="OrthoDB" id="6881322at2"/>
<dbReference type="SUPFAM" id="SSF51206">
    <property type="entry name" value="cAMP-binding domain-like"/>
    <property type="match status" value="1"/>
</dbReference>
<feature type="domain" description="HTH crp-type" evidence="5">
    <location>
        <begin position="146"/>
        <end position="218"/>
    </location>
</feature>
<dbReference type="PANTHER" id="PTHR24567:SF74">
    <property type="entry name" value="HTH-TYPE TRANSCRIPTIONAL REGULATOR ARCR"/>
    <property type="match status" value="1"/>
</dbReference>
<keyword evidence="7" id="KW-1185">Reference proteome</keyword>
<evidence type="ECO:0000259" key="4">
    <source>
        <dbReference type="PROSITE" id="PS50042"/>
    </source>
</evidence>
<dbReference type="PANTHER" id="PTHR24567">
    <property type="entry name" value="CRP FAMILY TRANSCRIPTIONAL REGULATORY PROTEIN"/>
    <property type="match status" value="1"/>
</dbReference>